<gene>
    <name evidence="1" type="ORF">L6164_030867</name>
</gene>
<keyword evidence="2" id="KW-1185">Reference proteome</keyword>
<dbReference type="Proteomes" id="UP000828941">
    <property type="component" value="Chromosome 12"/>
</dbReference>
<name>A0ACB9LDT5_BAUVA</name>
<comment type="caution">
    <text evidence="1">The sequence shown here is derived from an EMBL/GenBank/DDBJ whole genome shotgun (WGS) entry which is preliminary data.</text>
</comment>
<accession>A0ACB9LDT5</accession>
<protein>
    <submittedName>
        <fullName evidence="1">Uncharacterized protein</fullName>
    </submittedName>
</protein>
<sequence>MSSMASASSSCWHQILFFFMVVWLLNCGSINGASTVKVGNFSKVEDAVDFHIYYGQTFKVIKNAIDSQSYLLLQSNSRIASRTKYCTSRIKSFVIPLSNYSVDTDSFPVNYFFLSPVLCLTLSFFVLLPPCGEIPVSFLELLGLVGRLKGITSESVASECVLKLYQGGQIEMFNKTDDQKLAQFTAHFFSDSNQQPACNFATFAPFAEDTPLQRAEWIKFLGAFANVEARANQVYSAVKENYLCLANITTARTSFKPIVAWMDYKDGVWTFTKDPYKLKYVEYAGGENVDASISKNSYNVSNPDDLEELHATLCTVEVVIDETLTFDPANYTLSTFIQNLNVEDRSCFAFLTNTSLWRYDKRFQNYALDWYNGAVSQPQLVLADLIEALFPTGNYTTTYFRNLAKEEKPSNIVPDMCNRDTSTAMEPTIVTCG</sequence>
<evidence type="ECO:0000313" key="2">
    <source>
        <dbReference type="Proteomes" id="UP000828941"/>
    </source>
</evidence>
<dbReference type="EMBL" id="CM039437">
    <property type="protein sequence ID" value="KAI4307710.1"/>
    <property type="molecule type" value="Genomic_DNA"/>
</dbReference>
<proteinExistence type="predicted"/>
<reference evidence="1 2" key="1">
    <citation type="journal article" date="2022" name="DNA Res.">
        <title>Chromosomal-level genome assembly of the orchid tree Bauhinia variegata (Leguminosae; Cercidoideae) supports the allotetraploid origin hypothesis of Bauhinia.</title>
        <authorList>
            <person name="Zhong Y."/>
            <person name="Chen Y."/>
            <person name="Zheng D."/>
            <person name="Pang J."/>
            <person name="Liu Y."/>
            <person name="Luo S."/>
            <person name="Meng S."/>
            <person name="Qian L."/>
            <person name="Wei D."/>
            <person name="Dai S."/>
            <person name="Zhou R."/>
        </authorList>
    </citation>
    <scope>NUCLEOTIDE SEQUENCE [LARGE SCALE GENOMIC DNA]</scope>
    <source>
        <strain evidence="1">BV-YZ2020</strain>
    </source>
</reference>
<evidence type="ECO:0000313" key="1">
    <source>
        <dbReference type="EMBL" id="KAI4307710.1"/>
    </source>
</evidence>
<organism evidence="1 2">
    <name type="scientific">Bauhinia variegata</name>
    <name type="common">Purple orchid tree</name>
    <name type="synonym">Phanera variegata</name>
    <dbReference type="NCBI Taxonomy" id="167791"/>
    <lineage>
        <taxon>Eukaryota</taxon>
        <taxon>Viridiplantae</taxon>
        <taxon>Streptophyta</taxon>
        <taxon>Embryophyta</taxon>
        <taxon>Tracheophyta</taxon>
        <taxon>Spermatophyta</taxon>
        <taxon>Magnoliopsida</taxon>
        <taxon>eudicotyledons</taxon>
        <taxon>Gunneridae</taxon>
        <taxon>Pentapetalae</taxon>
        <taxon>rosids</taxon>
        <taxon>fabids</taxon>
        <taxon>Fabales</taxon>
        <taxon>Fabaceae</taxon>
        <taxon>Cercidoideae</taxon>
        <taxon>Cercideae</taxon>
        <taxon>Bauhiniinae</taxon>
        <taxon>Bauhinia</taxon>
    </lineage>
</organism>